<proteinExistence type="predicted"/>
<accession>A0AAQ3NL77</accession>
<reference evidence="1 2" key="1">
    <citation type="journal article" date="2023" name="Life. Sci Alliance">
        <title>Evolutionary insights into 3D genome organization and epigenetic landscape of Vigna mungo.</title>
        <authorList>
            <person name="Junaid A."/>
            <person name="Singh B."/>
            <person name="Bhatia S."/>
        </authorList>
    </citation>
    <scope>NUCLEOTIDE SEQUENCE [LARGE SCALE GENOMIC DNA]</scope>
    <source>
        <strain evidence="1">Urdbean</strain>
    </source>
</reference>
<sequence>MRGCRIQWERSHGRRDGSRGQGCASFGGREGCRRRGWEGEERDLSAEAPARGRGMWIWFWRGKRAWRREGNACGRGSFATPSVEWTVRENDCFSDLGFSFRVLDLVDWKG</sequence>
<organism evidence="1 2">
    <name type="scientific">Vigna mungo</name>
    <name type="common">Black gram</name>
    <name type="synonym">Phaseolus mungo</name>
    <dbReference type="NCBI Taxonomy" id="3915"/>
    <lineage>
        <taxon>Eukaryota</taxon>
        <taxon>Viridiplantae</taxon>
        <taxon>Streptophyta</taxon>
        <taxon>Embryophyta</taxon>
        <taxon>Tracheophyta</taxon>
        <taxon>Spermatophyta</taxon>
        <taxon>Magnoliopsida</taxon>
        <taxon>eudicotyledons</taxon>
        <taxon>Gunneridae</taxon>
        <taxon>Pentapetalae</taxon>
        <taxon>rosids</taxon>
        <taxon>fabids</taxon>
        <taxon>Fabales</taxon>
        <taxon>Fabaceae</taxon>
        <taxon>Papilionoideae</taxon>
        <taxon>50 kb inversion clade</taxon>
        <taxon>NPAAA clade</taxon>
        <taxon>indigoferoid/millettioid clade</taxon>
        <taxon>Phaseoleae</taxon>
        <taxon>Vigna</taxon>
    </lineage>
</organism>
<dbReference type="EMBL" id="CP144696">
    <property type="protein sequence ID" value="WVZ10926.1"/>
    <property type="molecule type" value="Genomic_DNA"/>
</dbReference>
<dbReference type="Proteomes" id="UP001374535">
    <property type="component" value="Chromosome 5"/>
</dbReference>
<evidence type="ECO:0000313" key="2">
    <source>
        <dbReference type="Proteomes" id="UP001374535"/>
    </source>
</evidence>
<gene>
    <name evidence="1" type="ORF">V8G54_015456</name>
</gene>
<name>A0AAQ3NL77_VIGMU</name>
<protein>
    <submittedName>
        <fullName evidence="1">Uncharacterized protein</fullName>
    </submittedName>
</protein>
<keyword evidence="2" id="KW-1185">Reference proteome</keyword>
<dbReference type="AlphaFoldDB" id="A0AAQ3NL77"/>
<evidence type="ECO:0000313" key="1">
    <source>
        <dbReference type="EMBL" id="WVZ10926.1"/>
    </source>
</evidence>